<dbReference type="InterPro" id="IPR036721">
    <property type="entry name" value="RCK_C_sf"/>
</dbReference>
<reference evidence="4 5" key="1">
    <citation type="journal article" date="2019" name="Emerg. Microbes Infect.">
        <title>Comprehensive subspecies identification of 175 nontuberculous mycobacteria species based on 7547 genomic profiles.</title>
        <authorList>
            <person name="Matsumoto Y."/>
            <person name="Kinjo T."/>
            <person name="Motooka D."/>
            <person name="Nabeya D."/>
            <person name="Jung N."/>
            <person name="Uechi K."/>
            <person name="Horii T."/>
            <person name="Iida T."/>
            <person name="Fujita J."/>
            <person name="Nakamura S."/>
        </authorList>
    </citation>
    <scope>NUCLEOTIDE SEQUENCE [LARGE SCALE GENOMIC DNA]</scope>
    <source>
        <strain evidence="4 5">JCM 6391</strain>
    </source>
</reference>
<dbReference type="SUPFAM" id="SSF81324">
    <property type="entry name" value="Voltage-gated potassium channels"/>
    <property type="match status" value="1"/>
</dbReference>
<gene>
    <name evidence="4" type="ORF">MNVM_24950</name>
</gene>
<name>A0A7I7JQ91_9MYCO</name>
<feature type="transmembrane region" description="Helical" evidence="1">
    <location>
        <begin position="44"/>
        <end position="63"/>
    </location>
</feature>
<dbReference type="SUPFAM" id="SSF51735">
    <property type="entry name" value="NAD(P)-binding Rossmann-fold domains"/>
    <property type="match status" value="2"/>
</dbReference>
<dbReference type="AlphaFoldDB" id="A0A7I7JQ91"/>
<proteinExistence type="predicted"/>
<dbReference type="Gene3D" id="3.40.50.720">
    <property type="entry name" value="NAD(P)-binding Rossmann-like Domain"/>
    <property type="match status" value="2"/>
</dbReference>
<dbReference type="InterPro" id="IPR036291">
    <property type="entry name" value="NAD(P)-bd_dom_sf"/>
</dbReference>
<dbReference type="Pfam" id="PF02254">
    <property type="entry name" value="TrkA_N"/>
    <property type="match status" value="2"/>
</dbReference>
<dbReference type="SUPFAM" id="SSF116726">
    <property type="entry name" value="TrkA C-terminal domain-like"/>
    <property type="match status" value="1"/>
</dbReference>
<dbReference type="Gene3D" id="1.10.287.70">
    <property type="match status" value="1"/>
</dbReference>
<dbReference type="InterPro" id="IPR003148">
    <property type="entry name" value="RCK_N"/>
</dbReference>
<feature type="transmembrane region" description="Helical" evidence="1">
    <location>
        <begin position="106"/>
        <end position="130"/>
    </location>
</feature>
<dbReference type="InterPro" id="IPR050721">
    <property type="entry name" value="Trk_Ktr_HKT_K-transport"/>
</dbReference>
<sequence>MPNSLHLLAFWTRRPNKPRPKPIRVPTTVETTEVIFLFMRRMRAPFIVVIAMFSVCTTGLMLMPGVDAQGNPYRLTVFDAFYQMTITLTTVGYSEVPHAFSYPQRMWLSMSIYLVVISWAFAIGVFFSVINDTAFQDAIAAQRFRRQVRRMVEPFVIIAGYGQAGRAVGAELDEHGRRFVVIDKQESRVASVTSGQLSSDVPAIEGDCASPPVLGVAGLAHRDCEGVLALTNDDDANLAVVMTVALLRPEVPVFTRCSDPKIQARIERFAPAGIINPADRFGDYLALSIHRPVNHQLLRWLMDNEEDQLPPLRRGLATGRWVVCADPEFGDELVRDLTASGLAVDLVDPAEDELDVADAVGFIAGTNSDTTNIAVAEQARLANADVYLVVRQQTNAKKALLDALQIDSVYIAPELVAREVLARTLTPVFWSFVEHAFGRDEAWATRVRDHLQETCGRRTPSRDVIVLSAEQAPAIADWLRRGETLTLGDLIRRPDDREVRLPLAALVLMRDGAPTFMPDPDTTLALDDQVLLVGKPEGLSQVREVCNYPATVEYLATGRDVPLTWVWARLTARMRRRADAARPH</sequence>
<evidence type="ECO:0000259" key="2">
    <source>
        <dbReference type="PROSITE" id="PS51201"/>
    </source>
</evidence>
<evidence type="ECO:0000259" key="3">
    <source>
        <dbReference type="PROSITE" id="PS51202"/>
    </source>
</evidence>
<dbReference type="Proteomes" id="UP000466997">
    <property type="component" value="Chromosome"/>
</dbReference>
<evidence type="ECO:0000256" key="1">
    <source>
        <dbReference type="SAM" id="Phobius"/>
    </source>
</evidence>
<keyword evidence="5" id="KW-1185">Reference proteome</keyword>
<dbReference type="EMBL" id="AP022562">
    <property type="protein sequence ID" value="BBX13414.1"/>
    <property type="molecule type" value="Genomic_DNA"/>
</dbReference>
<dbReference type="PROSITE" id="PS51202">
    <property type="entry name" value="RCK_C"/>
    <property type="match status" value="1"/>
</dbReference>
<dbReference type="PROSITE" id="PS51201">
    <property type="entry name" value="RCK_N"/>
    <property type="match status" value="1"/>
</dbReference>
<feature type="domain" description="RCK C-terminal" evidence="3">
    <location>
        <begin position="462"/>
        <end position="548"/>
    </location>
</feature>
<evidence type="ECO:0000313" key="5">
    <source>
        <dbReference type="Proteomes" id="UP000466997"/>
    </source>
</evidence>
<dbReference type="GO" id="GO:0008324">
    <property type="term" value="F:monoatomic cation transmembrane transporter activity"/>
    <property type="evidence" value="ECO:0007669"/>
    <property type="project" value="InterPro"/>
</dbReference>
<dbReference type="RefSeq" id="WP_013830510.1">
    <property type="nucleotide sequence ID" value="NZ_AP022562.1"/>
</dbReference>
<evidence type="ECO:0000313" key="4">
    <source>
        <dbReference type="EMBL" id="BBX13414.1"/>
    </source>
</evidence>
<evidence type="ECO:0008006" key="6">
    <source>
        <dbReference type="Google" id="ProtNLM"/>
    </source>
</evidence>
<accession>A0A7I7JQ91</accession>
<keyword evidence="1" id="KW-1133">Transmembrane helix</keyword>
<dbReference type="KEGG" id="mnm:MNVM_24950"/>
<dbReference type="PANTHER" id="PTHR43833">
    <property type="entry name" value="POTASSIUM CHANNEL PROTEIN 2-RELATED-RELATED"/>
    <property type="match status" value="1"/>
</dbReference>
<dbReference type="GO" id="GO:0006813">
    <property type="term" value="P:potassium ion transport"/>
    <property type="evidence" value="ECO:0007669"/>
    <property type="project" value="InterPro"/>
</dbReference>
<dbReference type="InterPro" id="IPR006037">
    <property type="entry name" value="RCK_C"/>
</dbReference>
<organism evidence="4 5">
    <name type="scientific">Mycobacterium novum</name>
    <dbReference type="NCBI Taxonomy" id="2492438"/>
    <lineage>
        <taxon>Bacteria</taxon>
        <taxon>Bacillati</taxon>
        <taxon>Actinomycetota</taxon>
        <taxon>Actinomycetes</taxon>
        <taxon>Mycobacteriales</taxon>
        <taxon>Mycobacteriaceae</taxon>
        <taxon>Mycobacterium</taxon>
    </lineage>
</organism>
<protein>
    <recommendedName>
        <fullName evidence="6">Potassium transporter</fullName>
    </recommendedName>
</protein>
<keyword evidence="1" id="KW-0812">Transmembrane</keyword>
<keyword evidence="1" id="KW-0472">Membrane</keyword>
<feature type="domain" description="RCK N-terminal" evidence="2">
    <location>
        <begin position="153"/>
        <end position="275"/>
    </location>
</feature>